<reference evidence="2" key="1">
    <citation type="submission" date="2016-06" db="EMBL/GenBank/DDBJ databases">
        <authorList>
            <person name="Varghese N."/>
        </authorList>
    </citation>
    <scope>NUCLEOTIDE SEQUENCE [LARGE SCALE GENOMIC DNA]</scope>
    <source>
        <strain evidence="2">DSM 45555</strain>
    </source>
</reference>
<sequence length="101" mass="10352">MAMIVATPSLVVVLPVAGSVTRTASPALTSSIGLREPLAITTNVPGTKLFLHLMNVFALLTRSPSKPLSRLTSAAAFSHFHGAPYLAANLPSEPPMAGCGA</sequence>
<protein>
    <submittedName>
        <fullName evidence="1">Uncharacterized protein</fullName>
    </submittedName>
</protein>
<keyword evidence="2" id="KW-1185">Reference proteome</keyword>
<accession>A0A1C4XX24</accession>
<evidence type="ECO:0000313" key="2">
    <source>
        <dbReference type="Proteomes" id="UP000198551"/>
    </source>
</evidence>
<dbReference type="EMBL" id="FMCV01000009">
    <property type="protein sequence ID" value="SCF12896.1"/>
    <property type="molecule type" value="Genomic_DNA"/>
</dbReference>
<name>A0A1C4XX24_9ACTN</name>
<dbReference type="Proteomes" id="UP000198551">
    <property type="component" value="Unassembled WGS sequence"/>
</dbReference>
<dbReference type="AlphaFoldDB" id="A0A1C4XX24"/>
<organism evidence="1 2">
    <name type="scientific">Micromonospora marina</name>
    <dbReference type="NCBI Taxonomy" id="307120"/>
    <lineage>
        <taxon>Bacteria</taxon>
        <taxon>Bacillati</taxon>
        <taxon>Actinomycetota</taxon>
        <taxon>Actinomycetes</taxon>
        <taxon>Micromonosporales</taxon>
        <taxon>Micromonosporaceae</taxon>
        <taxon>Micromonospora</taxon>
    </lineage>
</organism>
<gene>
    <name evidence="1" type="ORF">GA0070215_10916</name>
</gene>
<evidence type="ECO:0000313" key="1">
    <source>
        <dbReference type="EMBL" id="SCF12896.1"/>
    </source>
</evidence>
<proteinExistence type="predicted"/>